<reference evidence="1" key="1">
    <citation type="submission" date="2020-05" db="EMBL/GenBank/DDBJ databases">
        <title>Large-scale comparative analyses of tick genomes elucidate their genetic diversity and vector capacities.</title>
        <authorList>
            <person name="Jia N."/>
            <person name="Wang J."/>
            <person name="Shi W."/>
            <person name="Du L."/>
            <person name="Sun Y."/>
            <person name="Zhan W."/>
            <person name="Jiang J."/>
            <person name="Wang Q."/>
            <person name="Zhang B."/>
            <person name="Ji P."/>
            <person name="Sakyi L.B."/>
            <person name="Cui X."/>
            <person name="Yuan T."/>
            <person name="Jiang B."/>
            <person name="Yang W."/>
            <person name="Lam T.T.-Y."/>
            <person name="Chang Q."/>
            <person name="Ding S."/>
            <person name="Wang X."/>
            <person name="Zhu J."/>
            <person name="Ruan X."/>
            <person name="Zhao L."/>
            <person name="Wei J."/>
            <person name="Que T."/>
            <person name="Du C."/>
            <person name="Cheng J."/>
            <person name="Dai P."/>
            <person name="Han X."/>
            <person name="Huang E."/>
            <person name="Gao Y."/>
            <person name="Liu J."/>
            <person name="Shao H."/>
            <person name="Ye R."/>
            <person name="Li L."/>
            <person name="Wei W."/>
            <person name="Wang X."/>
            <person name="Wang C."/>
            <person name="Yang T."/>
            <person name="Huo Q."/>
            <person name="Li W."/>
            <person name="Guo W."/>
            <person name="Chen H."/>
            <person name="Zhou L."/>
            <person name="Ni X."/>
            <person name="Tian J."/>
            <person name="Zhou Y."/>
            <person name="Sheng Y."/>
            <person name="Liu T."/>
            <person name="Pan Y."/>
            <person name="Xia L."/>
            <person name="Li J."/>
            <person name="Zhao F."/>
            <person name="Cao W."/>
        </authorList>
    </citation>
    <scope>NUCLEOTIDE SEQUENCE</scope>
    <source>
        <strain evidence="1">Dsil-2018</strain>
    </source>
</reference>
<evidence type="ECO:0000313" key="2">
    <source>
        <dbReference type="Proteomes" id="UP000821865"/>
    </source>
</evidence>
<evidence type="ECO:0000313" key="1">
    <source>
        <dbReference type="EMBL" id="KAH7974583.1"/>
    </source>
</evidence>
<proteinExistence type="predicted"/>
<dbReference type="EMBL" id="CM023479">
    <property type="protein sequence ID" value="KAH7974583.1"/>
    <property type="molecule type" value="Genomic_DNA"/>
</dbReference>
<gene>
    <name evidence="1" type="ORF">HPB49_017187</name>
</gene>
<dbReference type="Proteomes" id="UP000821865">
    <property type="component" value="Chromosome 10"/>
</dbReference>
<name>A0ACB8DQ56_DERSI</name>
<protein>
    <submittedName>
        <fullName evidence="1">Uncharacterized protein</fullName>
    </submittedName>
</protein>
<keyword evidence="2" id="KW-1185">Reference proteome</keyword>
<sequence length="113" mass="13150">MGPQLNIRINIGDKQVPEVDEVRILAIIIHNNGKNAAAITKLTKTLHQTMNLIRRIANRHRWMREHDLRRLIQAFVTSRVVYSLPYLFLSKAEEEKVNALIRQAYKTALNLPR</sequence>
<accession>A0ACB8DQ56</accession>
<comment type="caution">
    <text evidence="1">The sequence shown here is derived from an EMBL/GenBank/DDBJ whole genome shotgun (WGS) entry which is preliminary data.</text>
</comment>
<organism evidence="1 2">
    <name type="scientific">Dermacentor silvarum</name>
    <name type="common">Tick</name>
    <dbReference type="NCBI Taxonomy" id="543639"/>
    <lineage>
        <taxon>Eukaryota</taxon>
        <taxon>Metazoa</taxon>
        <taxon>Ecdysozoa</taxon>
        <taxon>Arthropoda</taxon>
        <taxon>Chelicerata</taxon>
        <taxon>Arachnida</taxon>
        <taxon>Acari</taxon>
        <taxon>Parasitiformes</taxon>
        <taxon>Ixodida</taxon>
        <taxon>Ixodoidea</taxon>
        <taxon>Ixodidae</taxon>
        <taxon>Rhipicephalinae</taxon>
        <taxon>Dermacentor</taxon>
    </lineage>
</organism>